<feature type="chain" id="PRO_5046084627" evidence="5">
    <location>
        <begin position="20"/>
        <end position="315"/>
    </location>
</feature>
<accession>A0ABV7ZAQ4</accession>
<evidence type="ECO:0000256" key="3">
    <source>
        <dbReference type="ARBA" id="ARBA00024356"/>
    </source>
</evidence>
<dbReference type="SUPFAM" id="SSF75005">
    <property type="entry name" value="Arabinanase/levansucrase/invertase"/>
    <property type="match status" value="1"/>
</dbReference>
<organism evidence="6 7">
    <name type="scientific">Deinococcus rufus</name>
    <dbReference type="NCBI Taxonomy" id="2136097"/>
    <lineage>
        <taxon>Bacteria</taxon>
        <taxon>Thermotogati</taxon>
        <taxon>Deinococcota</taxon>
        <taxon>Deinococci</taxon>
        <taxon>Deinococcales</taxon>
        <taxon>Deinococcaceae</taxon>
        <taxon>Deinococcus</taxon>
    </lineage>
</organism>
<keyword evidence="5" id="KW-0732">Signal</keyword>
<name>A0ABV7ZAQ4_9DEIO</name>
<dbReference type="PIRSF" id="PIRSF016202">
    <property type="entry name" value="PH1107"/>
    <property type="match status" value="1"/>
</dbReference>
<gene>
    <name evidence="6" type="ORF">ACFOSB_12870</name>
</gene>
<dbReference type="RefSeq" id="WP_322473561.1">
    <property type="nucleotide sequence ID" value="NZ_JBHRZG010000013.1"/>
</dbReference>
<keyword evidence="6" id="KW-0378">Hydrolase</keyword>
<dbReference type="Proteomes" id="UP001595803">
    <property type="component" value="Unassembled WGS sequence"/>
</dbReference>
<evidence type="ECO:0000313" key="7">
    <source>
        <dbReference type="Proteomes" id="UP001595803"/>
    </source>
</evidence>
<feature type="region of interest" description="Disordered" evidence="4">
    <location>
        <begin position="190"/>
        <end position="218"/>
    </location>
</feature>
<evidence type="ECO:0000313" key="6">
    <source>
        <dbReference type="EMBL" id="MFC3833752.1"/>
    </source>
</evidence>
<protein>
    <submittedName>
        <fullName evidence="6">Glycoside hydrolase family 130 protein</fullName>
    </submittedName>
</protein>
<dbReference type="InterPro" id="IPR007184">
    <property type="entry name" value="Mannoside_phosphorylase"/>
</dbReference>
<keyword evidence="1" id="KW-0328">Glycosyltransferase</keyword>
<evidence type="ECO:0000256" key="5">
    <source>
        <dbReference type="SAM" id="SignalP"/>
    </source>
</evidence>
<proteinExistence type="inferred from homology"/>
<dbReference type="EMBL" id="JBHRZG010000013">
    <property type="protein sequence ID" value="MFC3833752.1"/>
    <property type="molecule type" value="Genomic_DNA"/>
</dbReference>
<evidence type="ECO:0000256" key="4">
    <source>
        <dbReference type="SAM" id="MobiDB-lite"/>
    </source>
</evidence>
<comment type="similarity">
    <text evidence="3">Belongs to the glycosyl hydrolase 130 family.</text>
</comment>
<keyword evidence="7" id="KW-1185">Reference proteome</keyword>
<dbReference type="PANTHER" id="PTHR34106:SF5">
    <property type="entry name" value="GLYCOSIDASE"/>
    <property type="match status" value="1"/>
</dbReference>
<dbReference type="Pfam" id="PF04041">
    <property type="entry name" value="Glyco_hydro_130"/>
    <property type="match status" value="1"/>
</dbReference>
<evidence type="ECO:0000256" key="2">
    <source>
        <dbReference type="ARBA" id="ARBA00022679"/>
    </source>
</evidence>
<evidence type="ECO:0000256" key="1">
    <source>
        <dbReference type="ARBA" id="ARBA00022676"/>
    </source>
</evidence>
<sequence>MIRAFPVLLSLTLLSAAPAPPPARPATGLPGPLTRDPARPILEPRGDGWEGMAVFNPAVIHEGKDYVMLYRAQDRQGVSRLGLARSTDGVTFTRDDRPVFEPATPEEAGGVEDPRLVRIGGAFHLTYTAFDGRSTARLNVATSADLKTWTRQGPLFKTGWSKAGAMLDRPVNGLNFMYFGDREIRLATSPDRNSWTPEDTPVLRPRPGTWDEGGVEPGPPPILTERGILLIYNGRDRNNVYAVGAALFDRFDPGVVLARSEQPILTVQTAWEKTGTVPNVVFAEGLVIRGGRMEIYYGGGDRVIGRAVVDWPDGR</sequence>
<dbReference type="Gene3D" id="2.115.10.20">
    <property type="entry name" value="Glycosyl hydrolase domain, family 43"/>
    <property type="match status" value="1"/>
</dbReference>
<dbReference type="PANTHER" id="PTHR34106">
    <property type="entry name" value="GLYCOSIDASE"/>
    <property type="match status" value="1"/>
</dbReference>
<dbReference type="CDD" id="cd18610">
    <property type="entry name" value="GH130_BT3780-like"/>
    <property type="match status" value="1"/>
</dbReference>
<keyword evidence="2" id="KW-0808">Transferase</keyword>
<feature type="signal peptide" evidence="5">
    <location>
        <begin position="1"/>
        <end position="19"/>
    </location>
</feature>
<comment type="caution">
    <text evidence="6">The sequence shown here is derived from an EMBL/GenBank/DDBJ whole genome shotgun (WGS) entry which is preliminary data.</text>
</comment>
<dbReference type="GO" id="GO:0016787">
    <property type="term" value="F:hydrolase activity"/>
    <property type="evidence" value="ECO:0007669"/>
    <property type="project" value="UniProtKB-KW"/>
</dbReference>
<reference evidence="7" key="1">
    <citation type="journal article" date="2019" name="Int. J. Syst. Evol. Microbiol.">
        <title>The Global Catalogue of Microorganisms (GCM) 10K type strain sequencing project: providing services to taxonomists for standard genome sequencing and annotation.</title>
        <authorList>
            <consortium name="The Broad Institute Genomics Platform"/>
            <consortium name="The Broad Institute Genome Sequencing Center for Infectious Disease"/>
            <person name="Wu L."/>
            <person name="Ma J."/>
        </authorList>
    </citation>
    <scope>NUCLEOTIDE SEQUENCE [LARGE SCALE GENOMIC DNA]</scope>
    <source>
        <strain evidence="7">CCTCC AB 2017081</strain>
    </source>
</reference>
<dbReference type="InterPro" id="IPR023296">
    <property type="entry name" value="Glyco_hydro_beta-prop_sf"/>
</dbReference>